<proteinExistence type="predicted"/>
<evidence type="ECO:0000313" key="1">
    <source>
        <dbReference type="EMBL" id="KZD95084.1"/>
    </source>
</evidence>
<protein>
    <submittedName>
        <fullName evidence="1">Uncharacterized protein</fullName>
    </submittedName>
</protein>
<dbReference type="Proteomes" id="UP000076442">
    <property type="component" value="Unassembled WGS sequence"/>
</dbReference>
<accession>A0AAP1E6A4</accession>
<reference evidence="1 2" key="1">
    <citation type="submission" date="2015-09" db="EMBL/GenBank/DDBJ databases">
        <title>Spore heat resistance.</title>
        <authorList>
            <person name="Boekhorst J."/>
            <person name="Berendsen E.M."/>
            <person name="Wells-Bennik M.H."/>
            <person name="Kuipers O.P."/>
        </authorList>
    </citation>
    <scope>NUCLEOTIDE SEQUENCE [LARGE SCALE GENOMIC DNA]</scope>
    <source>
        <strain evidence="1 2">B4122</strain>
    </source>
</reference>
<gene>
    <name evidence="1" type="ORF">B4122_0056</name>
</gene>
<dbReference type="AlphaFoldDB" id="A0AAP1E6A4"/>
<dbReference type="EMBL" id="LJZV01000001">
    <property type="protein sequence ID" value="KZD95084.1"/>
    <property type="molecule type" value="Genomic_DNA"/>
</dbReference>
<comment type="caution">
    <text evidence="1">The sequence shown here is derived from an EMBL/GenBank/DDBJ whole genome shotgun (WGS) entry which is preliminary data.</text>
</comment>
<sequence>MDYSAADRVEGDQLEITKSPDCGDVWIKGTYGFEHEERDY</sequence>
<organism evidence="1 2">
    <name type="scientific">Bacillus subtilis</name>
    <dbReference type="NCBI Taxonomy" id="1423"/>
    <lineage>
        <taxon>Bacteria</taxon>
        <taxon>Bacillati</taxon>
        <taxon>Bacillota</taxon>
        <taxon>Bacilli</taxon>
        <taxon>Bacillales</taxon>
        <taxon>Bacillaceae</taxon>
        <taxon>Bacillus</taxon>
    </lineage>
</organism>
<name>A0AAP1E6A4_BACIU</name>
<evidence type="ECO:0000313" key="2">
    <source>
        <dbReference type="Proteomes" id="UP000076442"/>
    </source>
</evidence>